<evidence type="ECO:0000313" key="8">
    <source>
        <dbReference type="EMBL" id="RSH86177.1"/>
    </source>
</evidence>
<evidence type="ECO:0000256" key="1">
    <source>
        <dbReference type="ARBA" id="ARBA00004123"/>
    </source>
</evidence>
<organism evidence="8 9">
    <name type="scientific">Apiotrichum porosum</name>
    <dbReference type="NCBI Taxonomy" id="105984"/>
    <lineage>
        <taxon>Eukaryota</taxon>
        <taxon>Fungi</taxon>
        <taxon>Dikarya</taxon>
        <taxon>Basidiomycota</taxon>
        <taxon>Agaricomycotina</taxon>
        <taxon>Tremellomycetes</taxon>
        <taxon>Trichosporonales</taxon>
        <taxon>Trichosporonaceae</taxon>
        <taxon>Apiotrichum</taxon>
    </lineage>
</organism>
<evidence type="ECO:0000259" key="7">
    <source>
        <dbReference type="PROSITE" id="PS50048"/>
    </source>
</evidence>
<protein>
    <recommendedName>
        <fullName evidence="7">Zn(2)-C6 fungal-type domain-containing protein</fullName>
    </recommendedName>
</protein>
<feature type="region of interest" description="Disordered" evidence="6">
    <location>
        <begin position="340"/>
        <end position="366"/>
    </location>
</feature>
<dbReference type="PANTHER" id="PTHR31845:SF17">
    <property type="entry name" value="ZN(II)2CYS6 TRANSCRIPTION FACTOR (EUROFUNG)"/>
    <property type="match status" value="1"/>
</dbReference>
<dbReference type="InterPro" id="IPR036864">
    <property type="entry name" value="Zn2-C6_fun-type_DNA-bd_sf"/>
</dbReference>
<keyword evidence="4" id="KW-0804">Transcription</keyword>
<keyword evidence="2" id="KW-0805">Transcription regulation</keyword>
<dbReference type="Gene3D" id="4.10.240.10">
    <property type="entry name" value="Zn(2)-C6 fungal-type DNA-binding domain"/>
    <property type="match status" value="1"/>
</dbReference>
<dbReference type="Pfam" id="PF00172">
    <property type="entry name" value="Zn_clus"/>
    <property type="match status" value="1"/>
</dbReference>
<feature type="compositionally biased region" description="Low complexity" evidence="6">
    <location>
        <begin position="291"/>
        <end position="306"/>
    </location>
</feature>
<dbReference type="EMBL" id="RSCE01000002">
    <property type="protein sequence ID" value="RSH86177.1"/>
    <property type="molecule type" value="Genomic_DNA"/>
</dbReference>
<dbReference type="CDD" id="cd12148">
    <property type="entry name" value="fungal_TF_MHR"/>
    <property type="match status" value="1"/>
</dbReference>
<reference evidence="8 9" key="1">
    <citation type="submission" date="2018-11" db="EMBL/GenBank/DDBJ databases">
        <title>Genome sequence of Apiotrichum porosum DSM 27194.</title>
        <authorList>
            <person name="Aliyu H."/>
            <person name="Gorte O."/>
            <person name="Ochsenreither K."/>
        </authorList>
    </citation>
    <scope>NUCLEOTIDE SEQUENCE [LARGE SCALE GENOMIC DNA]</scope>
    <source>
        <strain evidence="8 9">DSM 27194</strain>
    </source>
</reference>
<accession>A0A427Y518</accession>
<dbReference type="AlphaFoldDB" id="A0A427Y518"/>
<proteinExistence type="predicted"/>
<feature type="region of interest" description="Disordered" evidence="6">
    <location>
        <begin position="167"/>
        <end position="187"/>
    </location>
</feature>
<dbReference type="PANTHER" id="PTHR31845">
    <property type="entry name" value="FINGER DOMAIN PROTEIN, PUTATIVE-RELATED"/>
    <property type="match status" value="1"/>
</dbReference>
<feature type="region of interest" description="Disordered" evidence="6">
    <location>
        <begin position="782"/>
        <end position="813"/>
    </location>
</feature>
<dbReference type="GO" id="GO:0008270">
    <property type="term" value="F:zinc ion binding"/>
    <property type="evidence" value="ECO:0007669"/>
    <property type="project" value="InterPro"/>
</dbReference>
<dbReference type="GO" id="GO:0000981">
    <property type="term" value="F:DNA-binding transcription factor activity, RNA polymerase II-specific"/>
    <property type="evidence" value="ECO:0007669"/>
    <property type="project" value="InterPro"/>
</dbReference>
<dbReference type="InterPro" id="IPR001138">
    <property type="entry name" value="Zn2Cys6_DnaBD"/>
</dbReference>
<feature type="region of interest" description="Disordered" evidence="6">
    <location>
        <begin position="1"/>
        <end position="92"/>
    </location>
</feature>
<dbReference type="PROSITE" id="PS50048">
    <property type="entry name" value="ZN2_CY6_FUNGAL_2"/>
    <property type="match status" value="1"/>
</dbReference>
<evidence type="ECO:0000313" key="9">
    <source>
        <dbReference type="Proteomes" id="UP000279236"/>
    </source>
</evidence>
<keyword evidence="3" id="KW-0238">DNA-binding</keyword>
<name>A0A427Y518_9TREE</name>
<feature type="region of interest" description="Disordered" evidence="6">
    <location>
        <begin position="203"/>
        <end position="306"/>
    </location>
</feature>
<comment type="subcellular location">
    <subcellularLocation>
        <location evidence="1">Nucleus</location>
    </subcellularLocation>
</comment>
<dbReference type="OrthoDB" id="4454541at2759"/>
<evidence type="ECO:0000256" key="4">
    <source>
        <dbReference type="ARBA" id="ARBA00023163"/>
    </source>
</evidence>
<dbReference type="RefSeq" id="XP_028478962.1">
    <property type="nucleotide sequence ID" value="XM_028619990.1"/>
</dbReference>
<evidence type="ECO:0000256" key="2">
    <source>
        <dbReference type="ARBA" id="ARBA00023015"/>
    </source>
</evidence>
<evidence type="ECO:0000256" key="6">
    <source>
        <dbReference type="SAM" id="MobiDB-lite"/>
    </source>
</evidence>
<evidence type="ECO:0000256" key="5">
    <source>
        <dbReference type="ARBA" id="ARBA00023242"/>
    </source>
</evidence>
<sequence>MNPHSFSGFPPNENRPLRGSGSGTWDSYSYGNGFGAKEDDRGRERFNGDSNPRPGTAQVFPTAGPTGKRGSRACVSCRKGKNRCEGDPTGTNQSCRRCMMNGIQCVFEKATDRRERSRNESSAVPESWTGDAEGRVSSLEKSVHELASGQNQIQNALQQILSMLPQASGSLPTPSSAPNFVPTSDRSSTITPIANIFNHSTTPPSVFSNTSPSVTQSSGPGLVFSSAPVDAPKSPQNTASGRHSNRSGEGEKRSWPKLPGFAPPDHRFGTYGIIPMSSAPPSPTHSRRSSRSSSVHSESSDAAVPSSSMVAPIQALQTLANAADQAAALANGGVIPTAIATPSRRRSEADRDVDDDGEERGRTRKRKRVTIGGKIIHLRVKETRLPVPKNPFPDAVTKGLVSETEARELWDIFFTGCHYFVPLWDKTYDIYESYIERTPFSTNGLLAVAAKIRAGNGPLGQTFHWCLEEAQGIARSTLFGPIVRKEAVMAILILSVWSQYSWLPCGHALRGGLDMNLHRALDNLADSEEERSEAEERDLVVSARIWLNCYLHEHLSSLGTGKPLLLRDDSSVRAARVLLSHPMVSETDASLVARVELVNLRIRVLEHLTPLHGKVDSATISFVHKIFGELQSWHAEWHEIHRARYDEESVLVRLLEVDLLYAQIWTVCVALRGCQWDKLPHEQRELAFQAKDAAQKCVQILLQSQKFRQHLKYATHDQLATIAFAAVFLLKVAMLYPNTISLPTLNAQVSEVAHVLSSECYAERYALTLKLMLANFRRKSGAMSTVPGTPRAPPNHNTDQLPTHPGNGTHAMGEFEGGLQSLLSLPQMQEGLGDGGVGNETWPLFGDSTDGFAWPTEFSPSNLPSWLQDNSFADLGLPVDGSDSLFLPLELANMFLPSGTTSNATYQFALPDSGDAGAEAW</sequence>
<dbReference type="CDD" id="cd00067">
    <property type="entry name" value="GAL4"/>
    <property type="match status" value="1"/>
</dbReference>
<dbReference type="SMART" id="SM00066">
    <property type="entry name" value="GAL4"/>
    <property type="match status" value="1"/>
</dbReference>
<dbReference type="Proteomes" id="UP000279236">
    <property type="component" value="Unassembled WGS sequence"/>
</dbReference>
<dbReference type="GeneID" id="39588951"/>
<feature type="compositionally biased region" description="Polar residues" evidence="6">
    <location>
        <begin position="203"/>
        <end position="219"/>
    </location>
</feature>
<keyword evidence="9" id="KW-1185">Reference proteome</keyword>
<feature type="compositionally biased region" description="Basic and acidic residues" evidence="6">
    <location>
        <begin position="36"/>
        <end position="47"/>
    </location>
</feature>
<comment type="caution">
    <text evidence="8">The sequence shown here is derived from an EMBL/GenBank/DDBJ whole genome shotgun (WGS) entry which is preliminary data.</text>
</comment>
<keyword evidence="5" id="KW-0539">Nucleus</keyword>
<evidence type="ECO:0000256" key="3">
    <source>
        <dbReference type="ARBA" id="ARBA00023125"/>
    </source>
</evidence>
<dbReference type="STRING" id="105984.A0A427Y518"/>
<gene>
    <name evidence="8" type="ORF">EHS24_004408</name>
</gene>
<feature type="domain" description="Zn(2)-C6 fungal-type" evidence="7">
    <location>
        <begin position="73"/>
        <end position="107"/>
    </location>
</feature>
<dbReference type="PROSITE" id="PS00463">
    <property type="entry name" value="ZN2_CY6_FUNGAL_1"/>
    <property type="match status" value="1"/>
</dbReference>
<dbReference type="GO" id="GO:0000976">
    <property type="term" value="F:transcription cis-regulatory region binding"/>
    <property type="evidence" value="ECO:0007669"/>
    <property type="project" value="TreeGrafter"/>
</dbReference>
<dbReference type="GO" id="GO:0005634">
    <property type="term" value="C:nucleus"/>
    <property type="evidence" value="ECO:0007669"/>
    <property type="project" value="UniProtKB-SubCell"/>
</dbReference>
<dbReference type="SUPFAM" id="SSF57701">
    <property type="entry name" value="Zn2/Cys6 DNA-binding domain"/>
    <property type="match status" value="1"/>
</dbReference>
<dbReference type="InterPro" id="IPR051089">
    <property type="entry name" value="prtT"/>
</dbReference>
<feature type="region of interest" description="Disordered" evidence="6">
    <location>
        <begin position="111"/>
        <end position="136"/>
    </location>
</feature>